<comment type="caution">
    <text evidence="2">The sequence shown here is derived from an EMBL/GenBank/DDBJ whole genome shotgun (WGS) entry which is preliminary data.</text>
</comment>
<feature type="domain" description="Methyltransferase type 11" evidence="1">
    <location>
        <begin position="93"/>
        <end position="168"/>
    </location>
</feature>
<name>A0A537L757_9BACT</name>
<dbReference type="GO" id="GO:0008757">
    <property type="term" value="F:S-adenosylmethionine-dependent methyltransferase activity"/>
    <property type="evidence" value="ECO:0007669"/>
    <property type="project" value="InterPro"/>
</dbReference>
<gene>
    <name evidence="2" type="ORF">E6H01_04785</name>
</gene>
<organism evidence="2 3">
    <name type="scientific">Candidatus Segetimicrobium genomatis</name>
    <dbReference type="NCBI Taxonomy" id="2569760"/>
    <lineage>
        <taxon>Bacteria</taxon>
        <taxon>Bacillati</taxon>
        <taxon>Candidatus Sysuimicrobiota</taxon>
        <taxon>Candidatus Sysuimicrobiia</taxon>
        <taxon>Candidatus Sysuimicrobiales</taxon>
        <taxon>Candidatus Segetimicrobiaceae</taxon>
        <taxon>Candidatus Segetimicrobium</taxon>
    </lineage>
</organism>
<dbReference type="PANTHER" id="PTHR43591">
    <property type="entry name" value="METHYLTRANSFERASE"/>
    <property type="match status" value="1"/>
</dbReference>
<evidence type="ECO:0000313" key="3">
    <source>
        <dbReference type="Proteomes" id="UP000319353"/>
    </source>
</evidence>
<evidence type="ECO:0000313" key="2">
    <source>
        <dbReference type="EMBL" id="TMJ03858.1"/>
    </source>
</evidence>
<dbReference type="EMBL" id="VBAL01000056">
    <property type="protein sequence ID" value="TMJ03858.1"/>
    <property type="molecule type" value="Genomic_DNA"/>
</dbReference>
<reference evidence="2 3" key="1">
    <citation type="journal article" date="2019" name="Nat. Microbiol.">
        <title>Mediterranean grassland soil C-N compound turnover is dependent on rainfall and depth, and is mediated by genomically divergent microorganisms.</title>
        <authorList>
            <person name="Diamond S."/>
            <person name="Andeer P.F."/>
            <person name="Li Z."/>
            <person name="Crits-Christoph A."/>
            <person name="Burstein D."/>
            <person name="Anantharaman K."/>
            <person name="Lane K.R."/>
            <person name="Thomas B.C."/>
            <person name="Pan C."/>
            <person name="Northen T.R."/>
            <person name="Banfield J.F."/>
        </authorList>
    </citation>
    <scope>NUCLEOTIDE SEQUENCE [LARGE SCALE GENOMIC DNA]</scope>
    <source>
        <strain evidence="2">NP_4</strain>
    </source>
</reference>
<dbReference type="Pfam" id="PF08241">
    <property type="entry name" value="Methyltransf_11"/>
    <property type="match status" value="1"/>
</dbReference>
<dbReference type="GO" id="GO:0032259">
    <property type="term" value="P:methylation"/>
    <property type="evidence" value="ECO:0007669"/>
    <property type="project" value="UniProtKB-KW"/>
</dbReference>
<dbReference type="SUPFAM" id="SSF53335">
    <property type="entry name" value="S-adenosyl-L-methionine-dependent methyltransferases"/>
    <property type="match status" value="1"/>
</dbReference>
<proteinExistence type="predicted"/>
<dbReference type="Gene3D" id="3.40.50.150">
    <property type="entry name" value="Vaccinia Virus protein VP39"/>
    <property type="match status" value="1"/>
</dbReference>
<dbReference type="AlphaFoldDB" id="A0A537L757"/>
<dbReference type="CDD" id="cd02440">
    <property type="entry name" value="AdoMet_MTases"/>
    <property type="match status" value="1"/>
</dbReference>
<dbReference type="InterPro" id="IPR013216">
    <property type="entry name" value="Methyltransf_11"/>
</dbReference>
<protein>
    <submittedName>
        <fullName evidence="2">Methyltransferase domain-containing protein</fullName>
    </submittedName>
</protein>
<keyword evidence="2" id="KW-0489">Methyltransferase</keyword>
<sequence length="267" mass="29789">MMYSRFQNFIPVMLSPPKQSAREFLDTPGQDPAELGGLLNDIRRTNRWFGGYPLVLNYLRSAVARLSHRPITVLDVATASADVPRAIAVWARTHHVPVRIIALDLSPEILSLARRGMDAYPEITLLRGNALALPFPDGAMDVVICGLALHHFPFDMAVRLLREIDRVAGGGFLINDVVRSWGAYLGAWVDTRLFTRNRLARHDGPLSVLRSFTTDEFRVMMTQAGLSGVEVRKHAMFRVALVRWPANAASKSSTPRLRDRPTASVRP</sequence>
<keyword evidence="2" id="KW-0808">Transferase</keyword>
<evidence type="ECO:0000259" key="1">
    <source>
        <dbReference type="Pfam" id="PF08241"/>
    </source>
</evidence>
<dbReference type="InterPro" id="IPR029063">
    <property type="entry name" value="SAM-dependent_MTases_sf"/>
</dbReference>
<dbReference type="Proteomes" id="UP000319353">
    <property type="component" value="Unassembled WGS sequence"/>
</dbReference>
<accession>A0A537L757</accession>